<dbReference type="Gene3D" id="1.10.287.1060">
    <property type="entry name" value="ESAT-6-like"/>
    <property type="match status" value="1"/>
</dbReference>
<evidence type="ECO:0000313" key="1">
    <source>
        <dbReference type="EMBL" id="MBB4956948.1"/>
    </source>
</evidence>
<name>A0A7W7SLE8_9ACTN</name>
<proteinExistence type="predicted"/>
<protein>
    <submittedName>
        <fullName evidence="1">WXG100 family type VII secretion target</fullName>
    </submittedName>
</protein>
<dbReference type="AlphaFoldDB" id="A0A7W7SLE8"/>
<organism evidence="1 2">
    <name type="scientific">Micromonospora polyrhachis</name>
    <dbReference type="NCBI Taxonomy" id="1282883"/>
    <lineage>
        <taxon>Bacteria</taxon>
        <taxon>Bacillati</taxon>
        <taxon>Actinomycetota</taxon>
        <taxon>Actinomycetes</taxon>
        <taxon>Micromonosporales</taxon>
        <taxon>Micromonosporaceae</taxon>
        <taxon>Micromonospora</taxon>
    </lineage>
</organism>
<sequence>MSQPTYRYDPESIVLGMAAIKAAHNRIDDALDALERYADTQLQSWDGDTRQKYNEYKLRWDQSVNNMKDIMVNGAIPSLQRILDNYDHTERINASGWQQG</sequence>
<accession>A0A7W7SLE8</accession>
<dbReference type="SUPFAM" id="SSF140453">
    <property type="entry name" value="EsxAB dimer-like"/>
    <property type="match status" value="1"/>
</dbReference>
<dbReference type="EMBL" id="JACHJW010000001">
    <property type="protein sequence ID" value="MBB4956948.1"/>
    <property type="molecule type" value="Genomic_DNA"/>
</dbReference>
<dbReference type="Pfam" id="PF06013">
    <property type="entry name" value="WXG100"/>
    <property type="match status" value="1"/>
</dbReference>
<reference evidence="1 2" key="1">
    <citation type="submission" date="2020-08" db="EMBL/GenBank/DDBJ databases">
        <title>Sequencing the genomes of 1000 actinobacteria strains.</title>
        <authorList>
            <person name="Klenk H.-P."/>
        </authorList>
    </citation>
    <scope>NUCLEOTIDE SEQUENCE [LARGE SCALE GENOMIC DNA]</scope>
    <source>
        <strain evidence="1 2">DSM 45886</strain>
    </source>
</reference>
<dbReference type="InterPro" id="IPR036689">
    <property type="entry name" value="ESAT-6-like_sf"/>
</dbReference>
<dbReference type="RefSeq" id="WP_184532661.1">
    <property type="nucleotide sequence ID" value="NZ_JACHJW010000001.1"/>
</dbReference>
<gene>
    <name evidence="1" type="ORF">FHR38_000681</name>
</gene>
<dbReference type="Proteomes" id="UP000578819">
    <property type="component" value="Unassembled WGS sequence"/>
</dbReference>
<dbReference type="InterPro" id="IPR010310">
    <property type="entry name" value="T7SS_ESAT-6-like"/>
</dbReference>
<evidence type="ECO:0000313" key="2">
    <source>
        <dbReference type="Proteomes" id="UP000578819"/>
    </source>
</evidence>
<comment type="caution">
    <text evidence="1">The sequence shown here is derived from an EMBL/GenBank/DDBJ whole genome shotgun (WGS) entry which is preliminary data.</text>
</comment>
<keyword evidence="2" id="KW-1185">Reference proteome</keyword>